<evidence type="ECO:0000313" key="2">
    <source>
        <dbReference type="EMBL" id="RRT56158.1"/>
    </source>
</evidence>
<name>A0A426YWR9_ENSVE</name>
<gene>
    <name evidence="2" type="ORF">B296_00001161</name>
</gene>
<evidence type="ECO:0000256" key="1">
    <source>
        <dbReference type="SAM" id="MobiDB-lite"/>
    </source>
</evidence>
<feature type="region of interest" description="Disordered" evidence="1">
    <location>
        <begin position="1"/>
        <end position="41"/>
    </location>
</feature>
<feature type="compositionally biased region" description="Basic and acidic residues" evidence="1">
    <location>
        <begin position="8"/>
        <end position="20"/>
    </location>
</feature>
<organism evidence="2 3">
    <name type="scientific">Ensete ventricosum</name>
    <name type="common">Abyssinian banana</name>
    <name type="synonym">Musa ensete</name>
    <dbReference type="NCBI Taxonomy" id="4639"/>
    <lineage>
        <taxon>Eukaryota</taxon>
        <taxon>Viridiplantae</taxon>
        <taxon>Streptophyta</taxon>
        <taxon>Embryophyta</taxon>
        <taxon>Tracheophyta</taxon>
        <taxon>Spermatophyta</taxon>
        <taxon>Magnoliopsida</taxon>
        <taxon>Liliopsida</taxon>
        <taxon>Zingiberales</taxon>
        <taxon>Musaceae</taxon>
        <taxon>Ensete</taxon>
    </lineage>
</organism>
<evidence type="ECO:0000313" key="3">
    <source>
        <dbReference type="Proteomes" id="UP000287651"/>
    </source>
</evidence>
<protein>
    <submittedName>
        <fullName evidence="2">Uncharacterized protein</fullName>
    </submittedName>
</protein>
<dbReference type="AlphaFoldDB" id="A0A426YWR9"/>
<dbReference type="Proteomes" id="UP000287651">
    <property type="component" value="Unassembled WGS sequence"/>
</dbReference>
<proteinExistence type="predicted"/>
<dbReference type="EMBL" id="AMZH03009750">
    <property type="protein sequence ID" value="RRT56158.1"/>
    <property type="molecule type" value="Genomic_DNA"/>
</dbReference>
<reference evidence="2 3" key="1">
    <citation type="journal article" date="2014" name="Agronomy (Basel)">
        <title>A Draft Genome Sequence for Ensete ventricosum, the Drought-Tolerant Tree Against Hunger.</title>
        <authorList>
            <person name="Harrison J."/>
            <person name="Moore K.A."/>
            <person name="Paszkiewicz K."/>
            <person name="Jones T."/>
            <person name="Grant M."/>
            <person name="Ambacheew D."/>
            <person name="Muzemil S."/>
            <person name="Studholme D.J."/>
        </authorList>
    </citation>
    <scope>NUCLEOTIDE SEQUENCE [LARGE SCALE GENOMIC DNA]</scope>
</reference>
<comment type="caution">
    <text evidence="2">The sequence shown here is derived from an EMBL/GenBank/DDBJ whole genome shotgun (WGS) entry which is preliminary data.</text>
</comment>
<sequence>MAAISFTRHQEQRLNHEARRTRVAPRLAAPKLSTPPTISQAPQPKELTIEELRNRSTKGLHGHCDKLWSLEHHCKKERPLMIKPTKEPKLEDTALESKEKDTPQPVILRGKQGSKATTVITQHLEKVPKEESNGFSIQIHEFQETKPKEIEDKNLIPQLAEILGVSMKPKRLPPIKIPDPPMLNWLKLPSADARPDYCPQKIKAKRVT</sequence>
<accession>A0A426YWR9</accession>